<feature type="coiled-coil region" evidence="1">
    <location>
        <begin position="132"/>
        <end position="190"/>
    </location>
</feature>
<organism evidence="3 4">
    <name type="scientific">Symbiodinium necroappetens</name>
    <dbReference type="NCBI Taxonomy" id="1628268"/>
    <lineage>
        <taxon>Eukaryota</taxon>
        <taxon>Sar</taxon>
        <taxon>Alveolata</taxon>
        <taxon>Dinophyceae</taxon>
        <taxon>Suessiales</taxon>
        <taxon>Symbiodiniaceae</taxon>
        <taxon>Symbiodinium</taxon>
    </lineage>
</organism>
<protein>
    <submittedName>
        <fullName evidence="3">Uncharacterized protein</fullName>
    </submittedName>
</protein>
<evidence type="ECO:0000313" key="4">
    <source>
        <dbReference type="Proteomes" id="UP000601435"/>
    </source>
</evidence>
<dbReference type="OrthoDB" id="410724at2759"/>
<dbReference type="EMBL" id="CAJNJA010006341">
    <property type="protein sequence ID" value="CAE7208992.1"/>
    <property type="molecule type" value="Genomic_DNA"/>
</dbReference>
<keyword evidence="1" id="KW-0175">Coiled coil</keyword>
<reference evidence="3" key="1">
    <citation type="submission" date="2021-02" db="EMBL/GenBank/DDBJ databases">
        <authorList>
            <person name="Dougan E. K."/>
            <person name="Rhodes N."/>
            <person name="Thang M."/>
            <person name="Chan C."/>
        </authorList>
    </citation>
    <scope>NUCLEOTIDE SEQUENCE</scope>
</reference>
<feature type="region of interest" description="Disordered" evidence="2">
    <location>
        <begin position="219"/>
        <end position="246"/>
    </location>
</feature>
<sequence>MHAFGYMGLWRRTVAACKDFVVRQPHADGKANVIGRVSRNLEAQVPTGIAPDALSSEVRRTSAKAALRLRTPSPTRSFRTFEPVLQTRPPRYNVPVHTRLQQASFPHGSTEASVQHALLSFGTRAEPLLSKLAALSQSLRAAKQKAVEQSHENIRLKHQVEKHAGMCLKLADLKKQNLFFEERRRQLQQQDEVLMSTNRSQLERFRMASEDLAAARQRLHDGTPATPRTRLEMQAWTSSDAEEKVA</sequence>
<gene>
    <name evidence="3" type="ORF">SNEC2469_LOCUS1988</name>
</gene>
<name>A0A812JU81_9DINO</name>
<evidence type="ECO:0000256" key="1">
    <source>
        <dbReference type="SAM" id="Coils"/>
    </source>
</evidence>
<dbReference type="AlphaFoldDB" id="A0A812JU81"/>
<dbReference type="Proteomes" id="UP000601435">
    <property type="component" value="Unassembled WGS sequence"/>
</dbReference>
<proteinExistence type="predicted"/>
<keyword evidence="4" id="KW-1185">Reference proteome</keyword>
<evidence type="ECO:0000256" key="2">
    <source>
        <dbReference type="SAM" id="MobiDB-lite"/>
    </source>
</evidence>
<comment type="caution">
    <text evidence="3">The sequence shown here is derived from an EMBL/GenBank/DDBJ whole genome shotgun (WGS) entry which is preliminary data.</text>
</comment>
<accession>A0A812JU81</accession>
<evidence type="ECO:0000313" key="3">
    <source>
        <dbReference type="EMBL" id="CAE7208992.1"/>
    </source>
</evidence>